<dbReference type="InterPro" id="IPR028098">
    <property type="entry name" value="Glyco_trans_4-like_N"/>
</dbReference>
<dbReference type="AlphaFoldDB" id="A0A0U3N232"/>
<dbReference type="STRING" id="76731.RD2015_1818"/>
<accession>A0A0U3N232</accession>
<dbReference type="Gene3D" id="3.40.50.2000">
    <property type="entry name" value="Glycogen Phosphorylase B"/>
    <property type="match status" value="2"/>
</dbReference>
<dbReference type="NCBIfam" id="TIGR03088">
    <property type="entry name" value="stp2"/>
    <property type="match status" value="1"/>
</dbReference>
<dbReference type="Proteomes" id="UP000060699">
    <property type="component" value="Chromosome"/>
</dbReference>
<organism evidence="1 2">
    <name type="scientific">Roseateles depolymerans</name>
    <dbReference type="NCBI Taxonomy" id="76731"/>
    <lineage>
        <taxon>Bacteria</taxon>
        <taxon>Pseudomonadati</taxon>
        <taxon>Pseudomonadota</taxon>
        <taxon>Betaproteobacteria</taxon>
        <taxon>Burkholderiales</taxon>
        <taxon>Sphaerotilaceae</taxon>
        <taxon>Roseateles</taxon>
    </lineage>
</organism>
<dbReference type="PANTHER" id="PTHR12526">
    <property type="entry name" value="GLYCOSYLTRANSFERASE"/>
    <property type="match status" value="1"/>
</dbReference>
<proteinExistence type="predicted"/>
<dbReference type="KEGG" id="rdp:RD2015_1818"/>
<sequence>MTVSLPRADGTDRRSDPRPLVLHVMYRFDTGGLENGVVNLINHMPADRYRHAILALTEVTDFRHRIQRDDVECFALNKPPGQGFWLYPQLYRLFRELRPAVVHSRNLAALEVQLPAWLARVPVRIHGEHGRDVGDLDGRNRTYQRVRRFYRPFVSHYIALSRDLGDYLTGPIGVPADRVSQFVNGVDTERFSTYAGGATERLPQPIAGCPFDPRCHWIVGTVGRMQAVKDQLMLTRAFILTVHAAPELRERLRLVMVGDGPLRAQCQALLDEAGMTDLAWLPGERSDVPAVMRGLHVFALPSLAEGISNTILEAMASGLPVAATEVGGNADLVTPQITGLLVAAGDPQPMAGALLRLVRNPAQAAAMGEAGRQRVERDFSMRAMVARYQGLYDRLRGQSPASGH</sequence>
<dbReference type="PANTHER" id="PTHR12526:SF630">
    <property type="entry name" value="GLYCOSYLTRANSFERASE"/>
    <property type="match status" value="1"/>
</dbReference>
<reference evidence="1 2" key="1">
    <citation type="submission" date="2015-12" db="EMBL/GenBank/DDBJ databases">
        <title>Complete genome of Roseateles depolymerans KCTC 42856.</title>
        <authorList>
            <person name="Kim K.M."/>
        </authorList>
    </citation>
    <scope>NUCLEOTIDE SEQUENCE [LARGE SCALE GENOMIC DNA]</scope>
    <source>
        <strain evidence="1 2">KCTC 42856</strain>
    </source>
</reference>
<evidence type="ECO:0000313" key="1">
    <source>
        <dbReference type="EMBL" id="ALV06299.1"/>
    </source>
</evidence>
<dbReference type="Pfam" id="PF13439">
    <property type="entry name" value="Glyco_transf_4"/>
    <property type="match status" value="1"/>
</dbReference>
<dbReference type="SUPFAM" id="SSF53756">
    <property type="entry name" value="UDP-Glycosyltransferase/glycogen phosphorylase"/>
    <property type="match status" value="1"/>
</dbReference>
<gene>
    <name evidence="1" type="ORF">RD2015_1818</name>
</gene>
<dbReference type="InterPro" id="IPR017522">
    <property type="entry name" value="Sugar_tfrase_PEP-CTERM_Stp2"/>
</dbReference>
<keyword evidence="1" id="KW-0808">Transferase</keyword>
<dbReference type="GO" id="GO:0016757">
    <property type="term" value="F:glycosyltransferase activity"/>
    <property type="evidence" value="ECO:0007669"/>
    <property type="project" value="UniProtKB-ARBA"/>
</dbReference>
<protein>
    <submittedName>
        <fullName evidence="1">Sugar transferase</fullName>
    </submittedName>
</protein>
<dbReference type="EMBL" id="CP013729">
    <property type="protein sequence ID" value="ALV06299.1"/>
    <property type="molecule type" value="Genomic_DNA"/>
</dbReference>
<dbReference type="PATRIC" id="fig|76731.3.peg.1862"/>
<dbReference type="OrthoDB" id="9813211at2"/>
<dbReference type="Pfam" id="PF13692">
    <property type="entry name" value="Glyco_trans_1_4"/>
    <property type="match status" value="1"/>
</dbReference>
<name>A0A0U3N232_9BURK</name>
<evidence type="ECO:0000313" key="2">
    <source>
        <dbReference type="Proteomes" id="UP000060699"/>
    </source>
</evidence>
<keyword evidence="2" id="KW-1185">Reference proteome</keyword>
<dbReference type="RefSeq" id="WP_058934612.1">
    <property type="nucleotide sequence ID" value="NZ_CP013729.1"/>
</dbReference>